<dbReference type="AlphaFoldDB" id="A0A1H2XA91"/>
<name>A0A1H2XA91_9EURY</name>
<dbReference type="InterPro" id="IPR026476">
    <property type="entry name" value="Sarcinarray_fam"/>
</dbReference>
<accession>A0A1H2XA91</accession>
<dbReference type="EMBL" id="RJJG01000003">
    <property type="protein sequence ID" value="RNI09938.1"/>
    <property type="molecule type" value="Genomic_DNA"/>
</dbReference>
<keyword evidence="1" id="KW-1133">Transmembrane helix</keyword>
<keyword evidence="1" id="KW-0812">Transmembrane</keyword>
<dbReference type="GeneID" id="30583210"/>
<evidence type="ECO:0000313" key="2">
    <source>
        <dbReference type="EMBL" id="RNI09938.1"/>
    </source>
</evidence>
<organism evidence="3 4">
    <name type="scientific">Methanohalophilus halophilus</name>
    <dbReference type="NCBI Taxonomy" id="2177"/>
    <lineage>
        <taxon>Archaea</taxon>
        <taxon>Methanobacteriati</taxon>
        <taxon>Methanobacteriota</taxon>
        <taxon>Stenosarchaea group</taxon>
        <taxon>Methanomicrobia</taxon>
        <taxon>Methanosarcinales</taxon>
        <taxon>Methanosarcinaceae</taxon>
        <taxon>Methanohalophilus</taxon>
    </lineage>
</organism>
<dbReference type="Proteomes" id="UP000267921">
    <property type="component" value="Unassembled WGS sequence"/>
</dbReference>
<proteinExistence type="predicted"/>
<gene>
    <name evidence="2" type="ORF">EFE40_04700</name>
    <name evidence="3" type="ORF">SAMN04515625_1818</name>
</gene>
<dbReference type="NCBIfam" id="TIGR04209">
    <property type="entry name" value="sarcinarray"/>
    <property type="match status" value="1"/>
</dbReference>
<sequence>MSDKILPWNRNTDHYVFRLLCAFFIFTVSFSTGVLANDSYEVTEVYCNGELYPGHFTPSPVLDANESFSLTVDMTVKQASIVDITLNQHVLDSGASLEIQTGACAFNSTHSREFAPNETFSYKWIIREAENKTCGQVPVGFQYSIKPVDTPELTVENSCIIVTPHITNECVNDEIWNDNYPLSLNSYIPRSESSSGFSLVGFVSPLFAFAIVGLLLLRRKK</sequence>
<reference evidence="2 5" key="2">
    <citation type="submission" date="2018-10" db="EMBL/GenBank/DDBJ databases">
        <title>Cultivation of a novel Methanohalophilus strain from Kebrit Deep of the Red Sea and a genomic comparison of members of the genus Methanohalophilus.</title>
        <authorList>
            <person name="Guan Y."/>
            <person name="Ngugi D.K."/>
            <person name="Stingl U."/>
        </authorList>
    </citation>
    <scope>NUCLEOTIDE SEQUENCE [LARGE SCALE GENOMIC DNA]</scope>
    <source>
        <strain evidence="2 5">DSM 3094</strain>
    </source>
</reference>
<evidence type="ECO:0000313" key="3">
    <source>
        <dbReference type="EMBL" id="SDW89842.1"/>
    </source>
</evidence>
<evidence type="ECO:0000313" key="4">
    <source>
        <dbReference type="Proteomes" id="UP000198669"/>
    </source>
</evidence>
<keyword evidence="1" id="KW-0472">Membrane</keyword>
<protein>
    <submittedName>
        <fullName evidence="2">Sarcinarray family MAST domain-containing protein</fullName>
    </submittedName>
    <submittedName>
        <fullName evidence="3">Sarcinarray family protein</fullName>
    </submittedName>
</protein>
<feature type="transmembrane region" description="Helical" evidence="1">
    <location>
        <begin position="196"/>
        <end position="217"/>
    </location>
</feature>
<dbReference type="Proteomes" id="UP000198669">
    <property type="component" value="Unassembled WGS sequence"/>
</dbReference>
<dbReference type="OrthoDB" id="121767at2157"/>
<evidence type="ECO:0000256" key="1">
    <source>
        <dbReference type="SAM" id="Phobius"/>
    </source>
</evidence>
<evidence type="ECO:0000313" key="5">
    <source>
        <dbReference type="Proteomes" id="UP000267921"/>
    </source>
</evidence>
<dbReference type="RefSeq" id="WP_083433037.1">
    <property type="nucleotide sequence ID" value="NZ_CP017921.1"/>
</dbReference>
<dbReference type="EMBL" id="FNMU01000006">
    <property type="protein sequence ID" value="SDW89842.1"/>
    <property type="molecule type" value="Genomic_DNA"/>
</dbReference>
<reference evidence="3 4" key="1">
    <citation type="submission" date="2016-10" db="EMBL/GenBank/DDBJ databases">
        <authorList>
            <person name="de Groot N.N."/>
        </authorList>
    </citation>
    <scope>NUCLEOTIDE SEQUENCE [LARGE SCALE GENOMIC DNA]</scope>
    <source>
        <strain evidence="3 4">Z-7982</strain>
    </source>
</reference>